<dbReference type="AlphaFoldDB" id="A0A498ICH6"/>
<keyword evidence="2" id="KW-0295">Fungicide</keyword>
<accession>A0A498ICH6</accession>
<evidence type="ECO:0000259" key="6">
    <source>
        <dbReference type="SMART" id="SM00505"/>
    </source>
</evidence>
<dbReference type="Gene3D" id="3.30.30.10">
    <property type="entry name" value="Knottin, scorpion toxin-like"/>
    <property type="match status" value="1"/>
</dbReference>
<sequence>MERSMRLVSAAFVLVLLLASTDMGPMGIEAKTESSKAVEGKICEVPSSLFKGLCISSNNCKHTCRKEQFTRGKCIGDGFTRKCGCAIHTSLFTSHTPLVNLYLLIFFNSFDPTAENQKDVGKVKMRVWISHPYFYRKRYLMVLVMKLLRNALSKLENAS</sequence>
<name>A0A498ICH6_MALDO</name>
<organism evidence="7 8">
    <name type="scientific">Malus domestica</name>
    <name type="common">Apple</name>
    <name type="synonym">Pyrus malus</name>
    <dbReference type="NCBI Taxonomy" id="3750"/>
    <lineage>
        <taxon>Eukaryota</taxon>
        <taxon>Viridiplantae</taxon>
        <taxon>Streptophyta</taxon>
        <taxon>Embryophyta</taxon>
        <taxon>Tracheophyta</taxon>
        <taxon>Spermatophyta</taxon>
        <taxon>Magnoliopsida</taxon>
        <taxon>eudicotyledons</taxon>
        <taxon>Gunneridae</taxon>
        <taxon>Pentapetalae</taxon>
        <taxon>rosids</taxon>
        <taxon>fabids</taxon>
        <taxon>Rosales</taxon>
        <taxon>Rosaceae</taxon>
        <taxon>Amygdaloideae</taxon>
        <taxon>Maleae</taxon>
        <taxon>Malus</taxon>
    </lineage>
</organism>
<comment type="caution">
    <text evidence="7">The sequence shown here is derived from an EMBL/GenBank/DDBJ whole genome shotgun (WGS) entry which is preliminary data.</text>
</comment>
<dbReference type="GO" id="GO:0050832">
    <property type="term" value="P:defense response to fungus"/>
    <property type="evidence" value="ECO:0007669"/>
    <property type="project" value="UniProtKB-KW"/>
</dbReference>
<feature type="domain" description="Knottins-like" evidence="6">
    <location>
        <begin position="42"/>
        <end position="89"/>
    </location>
</feature>
<dbReference type="SMART" id="SM00505">
    <property type="entry name" value="Knot1"/>
    <property type="match status" value="1"/>
</dbReference>
<evidence type="ECO:0000256" key="4">
    <source>
        <dbReference type="ARBA" id="ARBA00023157"/>
    </source>
</evidence>
<reference evidence="7 8" key="1">
    <citation type="submission" date="2018-10" db="EMBL/GenBank/DDBJ databases">
        <title>A high-quality apple genome assembly.</title>
        <authorList>
            <person name="Hu J."/>
        </authorList>
    </citation>
    <scope>NUCLEOTIDE SEQUENCE [LARGE SCALE GENOMIC DNA]</scope>
    <source>
        <strain evidence="8">cv. HFTH1</strain>
        <tissue evidence="7">Young leaf</tissue>
    </source>
</reference>
<dbReference type="STRING" id="3750.A0A498ICH6"/>
<evidence type="ECO:0000256" key="2">
    <source>
        <dbReference type="ARBA" id="ARBA00022577"/>
    </source>
</evidence>
<evidence type="ECO:0000256" key="5">
    <source>
        <dbReference type="SAM" id="SignalP"/>
    </source>
</evidence>
<dbReference type="CDD" id="cd00107">
    <property type="entry name" value="Knot1"/>
    <property type="match status" value="1"/>
</dbReference>
<keyword evidence="4" id="KW-1015">Disulfide bond</keyword>
<evidence type="ECO:0000313" key="8">
    <source>
        <dbReference type="Proteomes" id="UP000290289"/>
    </source>
</evidence>
<dbReference type="PROSITE" id="PS00940">
    <property type="entry name" value="GAMMA_THIONIN"/>
    <property type="match status" value="1"/>
</dbReference>
<dbReference type="SUPFAM" id="SSF57095">
    <property type="entry name" value="Scorpion toxin-like"/>
    <property type="match status" value="1"/>
</dbReference>
<keyword evidence="8" id="KW-1185">Reference proteome</keyword>
<keyword evidence="3 5" id="KW-0732">Signal</keyword>
<dbReference type="GO" id="GO:0031640">
    <property type="term" value="P:killing of cells of another organism"/>
    <property type="evidence" value="ECO:0007669"/>
    <property type="project" value="UniProtKB-KW"/>
</dbReference>
<dbReference type="InterPro" id="IPR003614">
    <property type="entry name" value="Knottins"/>
</dbReference>
<evidence type="ECO:0000256" key="3">
    <source>
        <dbReference type="ARBA" id="ARBA00022729"/>
    </source>
</evidence>
<dbReference type="InterPro" id="IPR008176">
    <property type="entry name" value="Defensin_plant"/>
</dbReference>
<dbReference type="InterPro" id="IPR036574">
    <property type="entry name" value="Scorpion_toxin-like_sf"/>
</dbReference>
<dbReference type="PANTHER" id="PTHR33147:SF26">
    <property type="entry name" value="DEFENSIN-LIKE PROTEIN 7-RELATED"/>
    <property type="match status" value="1"/>
</dbReference>
<evidence type="ECO:0000256" key="1">
    <source>
        <dbReference type="ARBA" id="ARBA00022529"/>
    </source>
</evidence>
<feature type="chain" id="PRO_5019835825" description="Knottins-like domain-containing protein" evidence="5">
    <location>
        <begin position="24"/>
        <end position="159"/>
    </location>
</feature>
<proteinExistence type="predicted"/>
<gene>
    <name evidence="7" type="ORF">DVH24_004603</name>
</gene>
<keyword evidence="1" id="KW-0929">Antimicrobial</keyword>
<evidence type="ECO:0000313" key="7">
    <source>
        <dbReference type="EMBL" id="RXH80689.1"/>
    </source>
</evidence>
<dbReference type="EMBL" id="RDQH01000338">
    <property type="protein sequence ID" value="RXH80689.1"/>
    <property type="molecule type" value="Genomic_DNA"/>
</dbReference>
<dbReference type="PANTHER" id="PTHR33147">
    <property type="entry name" value="DEFENSIN-LIKE PROTEIN 1"/>
    <property type="match status" value="1"/>
</dbReference>
<feature type="signal peptide" evidence="5">
    <location>
        <begin position="1"/>
        <end position="23"/>
    </location>
</feature>
<dbReference type="Pfam" id="PF00304">
    <property type="entry name" value="Gamma-thionin"/>
    <property type="match status" value="1"/>
</dbReference>
<protein>
    <recommendedName>
        <fullName evidence="6">Knottins-like domain-containing protein</fullName>
    </recommendedName>
</protein>
<dbReference type="Proteomes" id="UP000290289">
    <property type="component" value="Chromosome 12"/>
</dbReference>